<evidence type="ECO:0000313" key="3">
    <source>
        <dbReference type="Proteomes" id="UP000198729"/>
    </source>
</evidence>
<feature type="transmembrane region" description="Helical" evidence="1">
    <location>
        <begin position="46"/>
        <end position="69"/>
    </location>
</feature>
<organism evidence="2 3">
    <name type="scientific">Nitrosomonas mobilis</name>
    <dbReference type="NCBI Taxonomy" id="51642"/>
    <lineage>
        <taxon>Bacteria</taxon>
        <taxon>Pseudomonadati</taxon>
        <taxon>Pseudomonadota</taxon>
        <taxon>Betaproteobacteria</taxon>
        <taxon>Nitrosomonadales</taxon>
        <taxon>Nitrosomonadaceae</taxon>
        <taxon>Nitrosomonas</taxon>
    </lineage>
</organism>
<keyword evidence="3" id="KW-1185">Reference proteome</keyword>
<keyword evidence="1" id="KW-0812">Transmembrane</keyword>
<reference evidence="2 3" key="1">
    <citation type="submission" date="2016-10" db="EMBL/GenBank/DDBJ databases">
        <authorList>
            <person name="de Groot N.N."/>
        </authorList>
    </citation>
    <scope>NUCLEOTIDE SEQUENCE [LARGE SCALE GENOMIC DNA]</scope>
    <source>
        <strain evidence="2">1</strain>
    </source>
</reference>
<dbReference type="STRING" id="51642.NSMM_540010"/>
<evidence type="ECO:0000256" key="1">
    <source>
        <dbReference type="SAM" id="Phobius"/>
    </source>
</evidence>
<sequence>MYSSAGEGNPAEMRCCNKGNRKTTGAVAAGCRRGRAVEVLRGMNGIMVGMVDIQIFLVRIFITLLPTLFRTIHARWNPVGRDLRVFIFTPKVYKQFPAKQSFTQYYLRPIYSAITLKFWLYA</sequence>
<keyword evidence="1" id="KW-0472">Membrane</keyword>
<protein>
    <submittedName>
        <fullName evidence="2">Uncharacterized protein</fullName>
    </submittedName>
</protein>
<proteinExistence type="predicted"/>
<evidence type="ECO:0000313" key="2">
    <source>
        <dbReference type="EMBL" id="SCZ86407.1"/>
    </source>
</evidence>
<gene>
    <name evidence="2" type="ORF">NSMM_540010</name>
</gene>
<dbReference type="AlphaFoldDB" id="A0A1G5SHE3"/>
<accession>A0A1G5SHE3</accession>
<name>A0A1G5SHE3_9PROT</name>
<dbReference type="Proteomes" id="UP000198729">
    <property type="component" value="Unassembled WGS sequence"/>
</dbReference>
<keyword evidence="1" id="KW-1133">Transmembrane helix</keyword>
<dbReference type="EMBL" id="FMWO01000063">
    <property type="protein sequence ID" value="SCZ86407.1"/>
    <property type="molecule type" value="Genomic_DNA"/>
</dbReference>